<dbReference type="EMBL" id="FRBI01000048">
    <property type="protein sequence ID" value="SHN36842.1"/>
    <property type="molecule type" value="Genomic_DNA"/>
</dbReference>
<evidence type="ECO:0000313" key="2">
    <source>
        <dbReference type="EMBL" id="SHN36842.1"/>
    </source>
</evidence>
<proteinExistence type="predicted"/>
<protein>
    <submittedName>
        <fullName evidence="2">Uncharacterized protein</fullName>
    </submittedName>
</protein>
<dbReference type="AlphaFoldDB" id="A0A1M7QXT2"/>
<evidence type="ECO:0000313" key="3">
    <source>
        <dbReference type="Proteomes" id="UP000184111"/>
    </source>
</evidence>
<accession>A0A1M7QXT2</accession>
<sequence>MSSLLLAAGTLATAAVMLPQASAQADDSGASSTPAAYSDLLSSGAPIPLASASTPEAQEFEDVATGFGMSDAEQQQMLESGAWTSYPVYAVVSVNDGVSDDDDDATSPIANTQSVVTLTPQASGSYDSASANSGAPVTDASPDGSGYICTHGDYPTYTVYGLNIAKRKIYRYSLHEGFCREGLQQTIHSFDSAPTVHHHVYQWAAVAGWSWGGQDLSGSKGPEYYTTLGKSHGGVRTWREGQFNYSPIRVPVGQVQYFPWIHQYGRGNGTVKNTWGID</sequence>
<dbReference type="OrthoDB" id="9857031at2"/>
<dbReference type="RefSeq" id="WP_073503003.1">
    <property type="nucleotide sequence ID" value="NZ_FRBI01000048.1"/>
</dbReference>
<feature type="chain" id="PRO_5013382885" evidence="1">
    <location>
        <begin position="26"/>
        <end position="278"/>
    </location>
</feature>
<evidence type="ECO:0000256" key="1">
    <source>
        <dbReference type="SAM" id="SignalP"/>
    </source>
</evidence>
<keyword evidence="3" id="KW-1185">Reference proteome</keyword>
<feature type="signal peptide" evidence="1">
    <location>
        <begin position="1"/>
        <end position="25"/>
    </location>
</feature>
<name>A0A1M7QXT2_9ACTN</name>
<keyword evidence="1" id="KW-0732">Signal</keyword>
<dbReference type="Proteomes" id="UP000184111">
    <property type="component" value="Unassembled WGS sequence"/>
</dbReference>
<gene>
    <name evidence="2" type="ORF">SAMN05216499_14821</name>
</gene>
<organism evidence="2 3">
    <name type="scientific">Actinacidiphila paucisporea</name>
    <dbReference type="NCBI Taxonomy" id="310782"/>
    <lineage>
        <taxon>Bacteria</taxon>
        <taxon>Bacillati</taxon>
        <taxon>Actinomycetota</taxon>
        <taxon>Actinomycetes</taxon>
        <taxon>Kitasatosporales</taxon>
        <taxon>Streptomycetaceae</taxon>
        <taxon>Actinacidiphila</taxon>
    </lineage>
</organism>
<reference evidence="2 3" key="1">
    <citation type="submission" date="2016-11" db="EMBL/GenBank/DDBJ databases">
        <authorList>
            <person name="Jaros S."/>
            <person name="Januszkiewicz K."/>
            <person name="Wedrychowicz H."/>
        </authorList>
    </citation>
    <scope>NUCLEOTIDE SEQUENCE [LARGE SCALE GENOMIC DNA]</scope>
    <source>
        <strain evidence="2 3">CGMCC 4.2025</strain>
    </source>
</reference>